<dbReference type="Proteomes" id="UP001054889">
    <property type="component" value="Unassembled WGS sequence"/>
</dbReference>
<name>A0AAV5FPL1_ELECO</name>
<proteinExistence type="predicted"/>
<dbReference type="Gene3D" id="3.80.10.10">
    <property type="entry name" value="Ribonuclease Inhibitor"/>
    <property type="match status" value="1"/>
</dbReference>
<keyword evidence="2" id="KW-1185">Reference proteome</keyword>
<dbReference type="SUPFAM" id="SSF81383">
    <property type="entry name" value="F-box domain"/>
    <property type="match status" value="1"/>
</dbReference>
<dbReference type="InterPro" id="IPR044997">
    <property type="entry name" value="F-box_plant"/>
</dbReference>
<reference evidence="1" key="1">
    <citation type="journal article" date="2018" name="DNA Res.">
        <title>Multiple hybrid de novo genome assembly of finger millet, an orphan allotetraploid crop.</title>
        <authorList>
            <person name="Hatakeyama M."/>
            <person name="Aluri S."/>
            <person name="Balachadran M.T."/>
            <person name="Sivarajan S.R."/>
            <person name="Patrignani A."/>
            <person name="Gruter S."/>
            <person name="Poveda L."/>
            <person name="Shimizu-Inatsugi R."/>
            <person name="Baeten J."/>
            <person name="Francoijs K.J."/>
            <person name="Nataraja K.N."/>
            <person name="Reddy Y.A.N."/>
            <person name="Phadnis S."/>
            <person name="Ravikumar R.L."/>
            <person name="Schlapbach R."/>
            <person name="Sreeman S.M."/>
            <person name="Shimizu K.K."/>
        </authorList>
    </citation>
    <scope>NUCLEOTIDE SEQUENCE</scope>
</reference>
<protein>
    <recommendedName>
        <fullName evidence="3">F-box domain-containing protein</fullName>
    </recommendedName>
</protein>
<dbReference type="EMBL" id="BQKI01000088">
    <property type="protein sequence ID" value="GJN36375.1"/>
    <property type="molecule type" value="Genomic_DNA"/>
</dbReference>
<dbReference type="PANTHER" id="PTHR32153">
    <property type="entry name" value="OJ000223_09.16 PROTEIN"/>
    <property type="match status" value="1"/>
</dbReference>
<evidence type="ECO:0008006" key="3">
    <source>
        <dbReference type="Google" id="ProtNLM"/>
    </source>
</evidence>
<dbReference type="InterPro" id="IPR036047">
    <property type="entry name" value="F-box-like_dom_sf"/>
</dbReference>
<dbReference type="InterPro" id="IPR032675">
    <property type="entry name" value="LRR_dom_sf"/>
</dbReference>
<dbReference type="AlphaFoldDB" id="A0AAV5FPL1"/>
<gene>
    <name evidence="1" type="primary">gb25227</name>
    <name evidence="1" type="ORF">PR202_gb25227</name>
</gene>
<evidence type="ECO:0000313" key="1">
    <source>
        <dbReference type="EMBL" id="GJN36375.1"/>
    </source>
</evidence>
<sequence>MGTSAVSIAPSSVQLSPVNTTNISDEEDRISTLPDHILLDILERLRDYRAAIQVGTLARRWVRLPLLLSRLLVDIADFLPHDTERREHWTVDQVMTAYTTTLTRLLQHSSSSSGQAIKDIQLSFYLTDPYLQSIDHAVGDLMERGNTDYLDITIWVDTAHPSYEQCVLFGQRFMAFLHACPTMFRWFTRLTLQNITFGDSDISSLLNTCNKLELLSLTGCDSPFDPVTGEDMALTINAPHSALLALEIRTCEFARIDLIHAPKLSRLVYSNWTGSNPLLHFGNVPCLDNIALCCAALNSQTPFMLSHCLSNNTTLSIMYLDFTDQMV</sequence>
<organism evidence="1 2">
    <name type="scientific">Eleusine coracana subsp. coracana</name>
    <dbReference type="NCBI Taxonomy" id="191504"/>
    <lineage>
        <taxon>Eukaryota</taxon>
        <taxon>Viridiplantae</taxon>
        <taxon>Streptophyta</taxon>
        <taxon>Embryophyta</taxon>
        <taxon>Tracheophyta</taxon>
        <taxon>Spermatophyta</taxon>
        <taxon>Magnoliopsida</taxon>
        <taxon>Liliopsida</taxon>
        <taxon>Poales</taxon>
        <taxon>Poaceae</taxon>
        <taxon>PACMAD clade</taxon>
        <taxon>Chloridoideae</taxon>
        <taxon>Cynodonteae</taxon>
        <taxon>Eleusininae</taxon>
        <taxon>Eleusine</taxon>
    </lineage>
</organism>
<comment type="caution">
    <text evidence="1">The sequence shown here is derived from an EMBL/GenBank/DDBJ whole genome shotgun (WGS) entry which is preliminary data.</text>
</comment>
<reference evidence="1" key="2">
    <citation type="submission" date="2021-12" db="EMBL/GenBank/DDBJ databases">
        <title>Resequencing data analysis of finger millet.</title>
        <authorList>
            <person name="Hatakeyama M."/>
            <person name="Aluri S."/>
            <person name="Balachadran M.T."/>
            <person name="Sivarajan S.R."/>
            <person name="Poveda L."/>
            <person name="Shimizu-Inatsugi R."/>
            <person name="Schlapbach R."/>
            <person name="Sreeman S.M."/>
            <person name="Shimizu K.K."/>
        </authorList>
    </citation>
    <scope>NUCLEOTIDE SEQUENCE</scope>
</reference>
<accession>A0AAV5FPL1</accession>
<evidence type="ECO:0000313" key="2">
    <source>
        <dbReference type="Proteomes" id="UP001054889"/>
    </source>
</evidence>
<dbReference type="SUPFAM" id="SSF52047">
    <property type="entry name" value="RNI-like"/>
    <property type="match status" value="1"/>
</dbReference>